<keyword evidence="1" id="KW-0304">Gas vesicle</keyword>
<comment type="subcellular location">
    <subcellularLocation>
        <location evidence="2">Gas vesicle</location>
    </subcellularLocation>
</comment>
<sequence length="147" mass="16800">MSEQLKQGLYLYCLADSNYLTEVKGAGIDDKNDLFLKHKNGIALVLSQVALDDFVGSEAEERLQDINWIGPKALCHQDIVTQIMASSPILPARFGTIFSTEDEMDILLDLHTQTIKEFLEKIHDHQEWSIKGYLDKKNYSKSRQKQN</sequence>
<evidence type="ECO:0000313" key="4">
    <source>
        <dbReference type="EMBL" id="ETR74014.1"/>
    </source>
</evidence>
<reference evidence="5" key="1">
    <citation type="submission" date="2012-11" db="EMBL/GenBank/DDBJ databases">
        <authorList>
            <person name="Lucero-Rivera Y.E."/>
            <person name="Tovar-Ramirez D."/>
        </authorList>
    </citation>
    <scope>NUCLEOTIDE SEQUENCE [LARGE SCALE GENOMIC DNA]</scope>
    <source>
        <strain evidence="5">Araruama</strain>
    </source>
</reference>
<proteinExistence type="inferred from homology"/>
<dbReference type="GO" id="GO:0031411">
    <property type="term" value="C:gas vesicle"/>
    <property type="evidence" value="ECO:0007669"/>
    <property type="project" value="UniProtKB-SubCell"/>
</dbReference>
<dbReference type="PANTHER" id="PTHR36852">
    <property type="entry name" value="PROTEIN GVPL 2"/>
    <property type="match status" value="1"/>
</dbReference>
<dbReference type="AlphaFoldDB" id="A0A1V1PGW8"/>
<comment type="similarity">
    <text evidence="3">Belongs to the gas vesicle GvpF/GvpL family.</text>
</comment>
<organism evidence="4 5">
    <name type="scientific">Candidatus Magnetoglobus multicellularis str. Araruama</name>
    <dbReference type="NCBI Taxonomy" id="890399"/>
    <lineage>
        <taxon>Bacteria</taxon>
        <taxon>Pseudomonadati</taxon>
        <taxon>Thermodesulfobacteriota</taxon>
        <taxon>Desulfobacteria</taxon>
        <taxon>Desulfobacterales</taxon>
        <taxon>Desulfobacteraceae</taxon>
        <taxon>Candidatus Magnetoglobus</taxon>
    </lineage>
</organism>
<accession>A0A1V1PGW8</accession>
<dbReference type="EMBL" id="ATBP01000027">
    <property type="protein sequence ID" value="ETR74014.1"/>
    <property type="molecule type" value="Genomic_DNA"/>
</dbReference>
<evidence type="ECO:0000256" key="2">
    <source>
        <dbReference type="ARBA" id="ARBA00035108"/>
    </source>
</evidence>
<dbReference type="Pfam" id="PF06386">
    <property type="entry name" value="GvpL_GvpF"/>
    <property type="match status" value="1"/>
</dbReference>
<protein>
    <submittedName>
        <fullName evidence="4">GvpL/GvpF family gas vesicle protein</fullName>
    </submittedName>
</protein>
<evidence type="ECO:0000256" key="3">
    <source>
        <dbReference type="ARBA" id="ARBA00035643"/>
    </source>
</evidence>
<dbReference type="PANTHER" id="PTHR36852:SF1">
    <property type="entry name" value="PROTEIN GVPL 2"/>
    <property type="match status" value="1"/>
</dbReference>
<name>A0A1V1PGW8_9BACT</name>
<dbReference type="GO" id="GO:0031412">
    <property type="term" value="P:gas vesicle organization"/>
    <property type="evidence" value="ECO:0007669"/>
    <property type="project" value="InterPro"/>
</dbReference>
<comment type="caution">
    <text evidence="4">The sequence shown here is derived from an EMBL/GenBank/DDBJ whole genome shotgun (WGS) entry which is preliminary data.</text>
</comment>
<dbReference type="InterPro" id="IPR009430">
    <property type="entry name" value="GvpL/GvpF"/>
</dbReference>
<evidence type="ECO:0000256" key="1">
    <source>
        <dbReference type="ARBA" id="ARBA00022987"/>
    </source>
</evidence>
<dbReference type="Proteomes" id="UP000189670">
    <property type="component" value="Unassembled WGS sequence"/>
</dbReference>
<gene>
    <name evidence="4" type="ORF">OMM_06599</name>
</gene>
<evidence type="ECO:0000313" key="5">
    <source>
        <dbReference type="Proteomes" id="UP000189670"/>
    </source>
</evidence>